<dbReference type="InterPro" id="IPR009875">
    <property type="entry name" value="PilZ_domain"/>
</dbReference>
<feature type="domain" description="PilZ" evidence="2">
    <location>
        <begin position="18"/>
        <end position="102"/>
    </location>
</feature>
<comment type="caution">
    <text evidence="3">The sequence shown here is derived from an EMBL/GenBank/DDBJ whole genome shotgun (WGS) entry which is preliminary data.</text>
</comment>
<evidence type="ECO:0000313" key="3">
    <source>
        <dbReference type="EMBL" id="GAA5046965.1"/>
    </source>
</evidence>
<gene>
    <name evidence="3" type="ORF">GCM10023208_02900</name>
</gene>
<dbReference type="Pfam" id="PF07238">
    <property type="entry name" value="PilZ"/>
    <property type="match status" value="1"/>
</dbReference>
<organism evidence="3 4">
    <name type="scientific">Erythrobacter westpacificensis</name>
    <dbReference type="NCBI Taxonomy" id="1055231"/>
    <lineage>
        <taxon>Bacteria</taxon>
        <taxon>Pseudomonadati</taxon>
        <taxon>Pseudomonadota</taxon>
        <taxon>Alphaproteobacteria</taxon>
        <taxon>Sphingomonadales</taxon>
        <taxon>Erythrobacteraceae</taxon>
        <taxon>Erythrobacter/Porphyrobacter group</taxon>
        <taxon>Erythrobacter</taxon>
    </lineage>
</organism>
<keyword evidence="4" id="KW-1185">Reference proteome</keyword>
<evidence type="ECO:0000313" key="4">
    <source>
        <dbReference type="Proteomes" id="UP001500518"/>
    </source>
</evidence>
<evidence type="ECO:0000256" key="1">
    <source>
        <dbReference type="SAM" id="MobiDB-lite"/>
    </source>
</evidence>
<sequence>MKRFAASRNDGRGIRTGKRGRPRSHVSLPGKLATPFNSQSVVFEDISAAGARVSGTGLPPIGEFVRLTIGGSTMFASIVWREGHECGLAFDDRMTDEEVAEFREVAEEARSLGLNPDMIRARADWNNGL</sequence>
<dbReference type="Gene3D" id="2.40.10.220">
    <property type="entry name" value="predicted glycosyltransferase like domains"/>
    <property type="match status" value="1"/>
</dbReference>
<protein>
    <recommendedName>
        <fullName evidence="2">PilZ domain-containing protein</fullName>
    </recommendedName>
</protein>
<dbReference type="SUPFAM" id="SSF141371">
    <property type="entry name" value="PilZ domain-like"/>
    <property type="match status" value="1"/>
</dbReference>
<dbReference type="Proteomes" id="UP001500518">
    <property type="component" value="Unassembled WGS sequence"/>
</dbReference>
<feature type="compositionally biased region" description="Basic residues" evidence="1">
    <location>
        <begin position="15"/>
        <end position="24"/>
    </location>
</feature>
<proteinExistence type="predicted"/>
<accession>A0ABP9JXI9</accession>
<dbReference type="RefSeq" id="WP_346031355.1">
    <property type="nucleotide sequence ID" value="NZ_BAABHV010000001.1"/>
</dbReference>
<evidence type="ECO:0000259" key="2">
    <source>
        <dbReference type="Pfam" id="PF07238"/>
    </source>
</evidence>
<name>A0ABP9JXI9_9SPHN</name>
<dbReference type="EMBL" id="BAABHV010000001">
    <property type="protein sequence ID" value="GAA5046965.1"/>
    <property type="molecule type" value="Genomic_DNA"/>
</dbReference>
<feature type="region of interest" description="Disordered" evidence="1">
    <location>
        <begin position="1"/>
        <end position="30"/>
    </location>
</feature>
<reference evidence="4" key="1">
    <citation type="journal article" date="2019" name="Int. J. Syst. Evol. Microbiol.">
        <title>The Global Catalogue of Microorganisms (GCM) 10K type strain sequencing project: providing services to taxonomists for standard genome sequencing and annotation.</title>
        <authorList>
            <consortium name="The Broad Institute Genomics Platform"/>
            <consortium name="The Broad Institute Genome Sequencing Center for Infectious Disease"/>
            <person name="Wu L."/>
            <person name="Ma J."/>
        </authorList>
    </citation>
    <scope>NUCLEOTIDE SEQUENCE [LARGE SCALE GENOMIC DNA]</scope>
    <source>
        <strain evidence="4">JCM 18014</strain>
    </source>
</reference>